<dbReference type="GeneID" id="80402466"/>
<dbReference type="KEGG" id="vg:80402466"/>
<organism evidence="1 2">
    <name type="scientific">Thermoproteus spherical piliferous virus 1</name>
    <dbReference type="NCBI Taxonomy" id="2713157"/>
    <lineage>
        <taxon>Viruses</taxon>
        <taxon>Viruses incertae sedis</taxon>
        <taxon>Globuloviridae</taxon>
        <taxon>Alphaglobulovirus</taxon>
        <taxon>Alphaglobulovirus sileriense</taxon>
    </lineage>
</organism>
<dbReference type="RefSeq" id="YP_010772741.1">
    <property type="nucleotide sequence ID" value="NC_074654.1"/>
</dbReference>
<evidence type="ECO:0000313" key="1">
    <source>
        <dbReference type="EMBL" id="QIM61620.1"/>
    </source>
</evidence>
<keyword evidence="2" id="KW-1185">Reference proteome</keyword>
<dbReference type="Proteomes" id="UP000501040">
    <property type="component" value="Genome"/>
</dbReference>
<sequence>MIVGIYRSRRNFGMFVPIKHGGVTYYAKVYRKFVKGIGRYGPLVVGLSWETDRGYLVTVEADRYIDLPHDMLSRLEVLYYRLYISCDGTPHVHLIAGPPMPKHRALKYARPYTDRRHIRLRHRVPYAGVVRVTPLPCEETLAVVKDPLIDKVASLVP</sequence>
<accession>A0A6G8J3A5</accession>
<proteinExistence type="predicted"/>
<evidence type="ECO:0000313" key="2">
    <source>
        <dbReference type="Proteomes" id="UP000501040"/>
    </source>
</evidence>
<reference evidence="1 2" key="1">
    <citation type="submission" date="2020-02" db="EMBL/GenBank/DDBJ databases">
        <title>TSPV1: a spherical archaeal virus with filaments.</title>
        <authorList>
            <person name="Hartman R."/>
            <person name="Young M."/>
            <person name="Biewenga L."/>
            <person name="Munson-McGee J."/>
            <person name="Refai M."/>
            <person name="Boyd E."/>
            <person name="Bothner B."/>
            <person name="Lawrence C.M."/>
        </authorList>
    </citation>
    <scope>NUCLEOTIDE SEQUENCE [LARGE SCALE GENOMIC DNA]</scope>
    <source>
        <strain evidence="1 2">CP001</strain>
    </source>
</reference>
<dbReference type="EMBL" id="MT047590">
    <property type="protein sequence ID" value="QIM61620.1"/>
    <property type="molecule type" value="Genomic_DNA"/>
</dbReference>
<protein>
    <submittedName>
        <fullName evidence="1">Uncharacterized protein</fullName>
    </submittedName>
</protein>
<name>A0A6G8J3A5_9VIRU</name>